<evidence type="ECO:0000313" key="1">
    <source>
        <dbReference type="EMBL" id="VEU63053.1"/>
    </source>
</evidence>
<name>A0A449ADJ9_9BACT</name>
<proteinExistence type="predicted"/>
<dbReference type="EMBL" id="LR214972">
    <property type="protein sequence ID" value="VEU63053.1"/>
    <property type="molecule type" value="Genomic_DNA"/>
</dbReference>
<dbReference type="OrthoDB" id="397627at2"/>
<accession>A0A449ADJ9</accession>
<protein>
    <recommendedName>
        <fullName evidence="3">F5/8 type C domain-containing protein</fullName>
    </recommendedName>
</protein>
<dbReference type="AlphaFoldDB" id="A0A449ADJ9"/>
<keyword evidence="2" id="KW-1185">Reference proteome</keyword>
<gene>
    <name evidence="1" type="ORF">NCTC10118_00269</name>
</gene>
<dbReference type="RefSeq" id="WP_129621245.1">
    <property type="nucleotide sequence ID" value="NZ_LR214972.1"/>
</dbReference>
<organism evidence="1 2">
    <name type="scientific">Mycoplasmopsis bovirhinis</name>
    <dbReference type="NCBI Taxonomy" id="29553"/>
    <lineage>
        <taxon>Bacteria</taxon>
        <taxon>Bacillati</taxon>
        <taxon>Mycoplasmatota</taxon>
        <taxon>Mycoplasmoidales</taxon>
        <taxon>Metamycoplasmataceae</taxon>
        <taxon>Mycoplasmopsis</taxon>
    </lineage>
</organism>
<evidence type="ECO:0000313" key="2">
    <source>
        <dbReference type="Proteomes" id="UP000289952"/>
    </source>
</evidence>
<reference evidence="1 2" key="1">
    <citation type="submission" date="2019-01" db="EMBL/GenBank/DDBJ databases">
        <authorList>
            <consortium name="Pathogen Informatics"/>
        </authorList>
    </citation>
    <scope>NUCLEOTIDE SEQUENCE [LARGE SCALE GENOMIC DNA]</scope>
    <source>
        <strain evidence="1 2">NCTC10118</strain>
    </source>
</reference>
<evidence type="ECO:0008006" key="3">
    <source>
        <dbReference type="Google" id="ProtNLM"/>
    </source>
</evidence>
<sequence length="383" mass="43547">MRHFVTGKKGATTLSSLPAYDNSKQDWWKVDTTNPTKITGNSKNDSSSNTNTVTYHLVERSSGQSASNATYEQSRIKAIATMTLIDADSTSTNGSNHVDRNPYMIQNLKVDKERSGKNFDKEKLGTYLTDGDIGEAKRIEQWEHVGLDLDNKLVFYKTNNATQSQSDSTNNTEAVEAEWSKVELYLRTSGSQKNFGLNYNHTIPKQFKLFYSQDGEQWTPVSNQSHQHYYDFVQINSFDLPSGFLNIEDNSIPSGSRTFTNNDKDKFFIRIANNVSAFAIEFKPVKAKYMKVEWVSARNELTKENVSQNQHANGRYFKNNDTLQVGSTEWQSYFKSNAPEEKKSKVTGDLDHAFVEVKFFSPSAEHNPYKKCLGSSKHFFPKL</sequence>
<dbReference type="Proteomes" id="UP000289952">
    <property type="component" value="Chromosome"/>
</dbReference>